<keyword evidence="4" id="KW-1185">Reference proteome</keyword>
<feature type="compositionally biased region" description="Low complexity" evidence="1">
    <location>
        <begin position="33"/>
        <end position="42"/>
    </location>
</feature>
<evidence type="ECO:0000313" key="3">
    <source>
        <dbReference type="EMBL" id="PND38734.1"/>
    </source>
</evidence>
<keyword evidence="2" id="KW-0732">Signal</keyword>
<name>A0A2N8KZ53_9BURK</name>
<organism evidence="3 4">
    <name type="scientific">Kinneretia aquatilis</name>
    <dbReference type="NCBI Taxonomy" id="2070761"/>
    <lineage>
        <taxon>Bacteria</taxon>
        <taxon>Pseudomonadati</taxon>
        <taxon>Pseudomonadota</taxon>
        <taxon>Betaproteobacteria</taxon>
        <taxon>Burkholderiales</taxon>
        <taxon>Sphaerotilaceae</taxon>
        <taxon>Roseateles</taxon>
    </lineage>
</organism>
<evidence type="ECO:0000313" key="4">
    <source>
        <dbReference type="Proteomes" id="UP000235916"/>
    </source>
</evidence>
<comment type="caution">
    <text evidence="3">The sequence shown here is derived from an EMBL/GenBank/DDBJ whole genome shotgun (WGS) entry which is preliminary data.</text>
</comment>
<feature type="signal peptide" evidence="2">
    <location>
        <begin position="1"/>
        <end position="20"/>
    </location>
</feature>
<feature type="compositionally biased region" description="Polar residues" evidence="1">
    <location>
        <begin position="43"/>
        <end position="61"/>
    </location>
</feature>
<evidence type="ECO:0000256" key="2">
    <source>
        <dbReference type="SAM" id="SignalP"/>
    </source>
</evidence>
<feature type="region of interest" description="Disordered" evidence="1">
    <location>
        <begin position="33"/>
        <end position="61"/>
    </location>
</feature>
<gene>
    <name evidence="3" type="ORF">C1O66_15190</name>
</gene>
<proteinExistence type="predicted"/>
<reference evidence="3 4" key="1">
    <citation type="submission" date="2018-01" db="EMBL/GenBank/DDBJ databases">
        <title>Draft genome sequence of Paucibacter aquatile CR182 isolated from freshwater of the Nakdong River.</title>
        <authorList>
            <person name="Choi A."/>
            <person name="Chung E.J."/>
        </authorList>
    </citation>
    <scope>NUCLEOTIDE SEQUENCE [LARGE SCALE GENOMIC DNA]</scope>
    <source>
        <strain evidence="3 4">CR182</strain>
    </source>
</reference>
<feature type="chain" id="PRO_5014821767" evidence="2">
    <location>
        <begin position="21"/>
        <end position="61"/>
    </location>
</feature>
<dbReference type="RefSeq" id="WP_102768652.1">
    <property type="nucleotide sequence ID" value="NZ_CP124551.1"/>
</dbReference>
<protein>
    <submittedName>
        <fullName evidence="3">Uncharacterized protein</fullName>
    </submittedName>
</protein>
<evidence type="ECO:0000256" key="1">
    <source>
        <dbReference type="SAM" id="MobiDB-lite"/>
    </source>
</evidence>
<dbReference type="EMBL" id="POSP01000003">
    <property type="protein sequence ID" value="PND38734.1"/>
    <property type="molecule type" value="Genomic_DNA"/>
</dbReference>
<sequence length="61" mass="6208">MDTRNTSLLTTLLTALGAVAASAVLALSQAEPAAQQEQGQPSLRVSGSVELSQSLLPVTKS</sequence>
<accession>A0A2N8KZ53</accession>
<dbReference type="Proteomes" id="UP000235916">
    <property type="component" value="Unassembled WGS sequence"/>
</dbReference>
<dbReference type="AlphaFoldDB" id="A0A2N8KZ53"/>